<protein>
    <recommendedName>
        <fullName evidence="3">Phospholipase-like protein</fullName>
    </recommendedName>
</protein>
<organism evidence="2">
    <name type="scientific">Tanacetum cinerariifolium</name>
    <name type="common">Dalmatian daisy</name>
    <name type="synonym">Chrysanthemum cinerariifolium</name>
    <dbReference type="NCBI Taxonomy" id="118510"/>
    <lineage>
        <taxon>Eukaryota</taxon>
        <taxon>Viridiplantae</taxon>
        <taxon>Streptophyta</taxon>
        <taxon>Embryophyta</taxon>
        <taxon>Tracheophyta</taxon>
        <taxon>Spermatophyta</taxon>
        <taxon>Magnoliopsida</taxon>
        <taxon>eudicotyledons</taxon>
        <taxon>Gunneridae</taxon>
        <taxon>Pentapetalae</taxon>
        <taxon>asterids</taxon>
        <taxon>campanulids</taxon>
        <taxon>Asterales</taxon>
        <taxon>Asteraceae</taxon>
        <taxon>Asteroideae</taxon>
        <taxon>Anthemideae</taxon>
        <taxon>Anthemidinae</taxon>
        <taxon>Tanacetum</taxon>
    </lineage>
</organism>
<name>A0A699H2Q1_TANCI</name>
<proteinExistence type="predicted"/>
<sequence>MLKYNKDELSLVQLGSHFRIKETLKMEENGNVNGKEIAGSSFVNMVEDDKNKKNNKNSKRNKRKFHDKKNDSNKKSKMALRDTIFDENRFFSIPRPKDIISSSNGTQGGDLPGETSIDIPEPRRSNRARVAKSSCSWEEVLAKIFSRLSKWKLKTLFICGRLTLIKSVLKLPLYQMSIYKVPMGVLNRMESIRRNFFNDVDNKERKISMIGWKKILASKKNEGPGVSSFFALNRAFLFKWIWRHSPWIVIIQEFESLSFKVINLHSFVKKKVGNGEHTLFWEDTWLTNSLLKIIFARLYALECEKLATVAAKFKDSSMFASFRRAPCGGSEEEQLHLLVDKVTPIIMSSLNDRKVWSLDSLGDFSVRSARSYIDDSLLPTVAYEVKFVSSRDRYSVYSLSHLQFCWKVFFSLLFSCNVACHLLLKVARWWELEIQDFHYYVHWLSWFNTLRLYKELKYVLEGFRFGKVNLDPDEEDRSEFHMRVFLKIENLKGEYLLELVNKDIKLAELDDEDVVRVCLLLALYFVFMGHELRHVVSKPIVKLVDDFYKWEALPWGEYMWSFFYKRDYNIVVTRRKFHLEKLARNPKYEANYVLYGFVFPLKRFFMRYMFVMRCLGYIPKKRYMFQLLRKDIQERDELLKTVNEQKQMIIDMQTGNLSKNAPDCGIDQQSMCGVRGQPGLNEEYESVVVDGLISLQSQDVGHLSKVQDACVFELLDVVKDDVNVNSVVKEEILKDDVNVNSLVKEDTEKDDVHVDSFMKEDIKKDDVQFISVMKDAEKIENETIPHKKFPGKAYLSLYIQPPSSEVKYRKRRREIKLEKDVTLSPTAQKRIVTVPEEVNALFCDKNKMEMKWTFPWLSHNIPLEVDDLISFALEYHERLIEFF</sequence>
<accession>A0A699H2Q1</accession>
<evidence type="ECO:0008006" key="3">
    <source>
        <dbReference type="Google" id="ProtNLM"/>
    </source>
</evidence>
<dbReference type="AlphaFoldDB" id="A0A699H2Q1"/>
<evidence type="ECO:0000313" key="2">
    <source>
        <dbReference type="EMBL" id="GEX19512.1"/>
    </source>
</evidence>
<gene>
    <name evidence="2" type="ORF">Tci_291487</name>
</gene>
<evidence type="ECO:0000256" key="1">
    <source>
        <dbReference type="SAM" id="MobiDB-lite"/>
    </source>
</evidence>
<feature type="region of interest" description="Disordered" evidence="1">
    <location>
        <begin position="96"/>
        <end position="125"/>
    </location>
</feature>
<feature type="compositionally biased region" description="Basic residues" evidence="1">
    <location>
        <begin position="53"/>
        <end position="67"/>
    </location>
</feature>
<dbReference type="PANTHER" id="PTHR33116:SF78">
    <property type="entry name" value="OS12G0587133 PROTEIN"/>
    <property type="match status" value="1"/>
</dbReference>
<comment type="caution">
    <text evidence="2">The sequence shown here is derived from an EMBL/GenBank/DDBJ whole genome shotgun (WGS) entry which is preliminary data.</text>
</comment>
<dbReference type="PANTHER" id="PTHR33116">
    <property type="entry name" value="REVERSE TRANSCRIPTASE ZINC-BINDING DOMAIN-CONTAINING PROTEIN-RELATED-RELATED"/>
    <property type="match status" value="1"/>
</dbReference>
<dbReference type="EMBL" id="BKCJ010094560">
    <property type="protein sequence ID" value="GEX19512.1"/>
    <property type="molecule type" value="Genomic_DNA"/>
</dbReference>
<feature type="compositionally biased region" description="Basic and acidic residues" evidence="1">
    <location>
        <begin position="68"/>
        <end position="78"/>
    </location>
</feature>
<reference evidence="2" key="1">
    <citation type="journal article" date="2019" name="Sci. Rep.">
        <title>Draft genome of Tanacetum cinerariifolium, the natural source of mosquito coil.</title>
        <authorList>
            <person name="Yamashiro T."/>
            <person name="Shiraishi A."/>
            <person name="Satake H."/>
            <person name="Nakayama K."/>
        </authorList>
    </citation>
    <scope>NUCLEOTIDE SEQUENCE</scope>
</reference>
<feature type="region of interest" description="Disordered" evidence="1">
    <location>
        <begin position="43"/>
        <end position="78"/>
    </location>
</feature>